<reference evidence="1" key="1">
    <citation type="submission" date="2020-04" db="EMBL/GenBank/DDBJ databases">
        <authorList>
            <person name="Chiriac C."/>
            <person name="Salcher M."/>
            <person name="Ghai R."/>
            <person name="Kavagutti S V."/>
        </authorList>
    </citation>
    <scope>NUCLEOTIDE SEQUENCE</scope>
</reference>
<proteinExistence type="predicted"/>
<protein>
    <submittedName>
        <fullName evidence="1">Uncharacterized protein</fullName>
    </submittedName>
</protein>
<dbReference type="EMBL" id="LR796175">
    <property type="protein sequence ID" value="CAB4124051.1"/>
    <property type="molecule type" value="Genomic_DNA"/>
</dbReference>
<evidence type="ECO:0000313" key="1">
    <source>
        <dbReference type="EMBL" id="CAB4124051.1"/>
    </source>
</evidence>
<organism evidence="1">
    <name type="scientific">uncultured Caudovirales phage</name>
    <dbReference type="NCBI Taxonomy" id="2100421"/>
    <lineage>
        <taxon>Viruses</taxon>
        <taxon>Duplodnaviria</taxon>
        <taxon>Heunggongvirae</taxon>
        <taxon>Uroviricota</taxon>
        <taxon>Caudoviricetes</taxon>
        <taxon>Peduoviridae</taxon>
        <taxon>Maltschvirus</taxon>
        <taxon>Maltschvirus maltsch</taxon>
    </lineage>
</organism>
<accession>A0A6J5KQ78</accession>
<name>A0A6J5KQ78_9CAUD</name>
<gene>
    <name evidence="1" type="ORF">UFOVP45_122</name>
</gene>
<sequence length="156" mass="17809">MQRNELLAGTTYAIGTADRFDKAVVIDTRPLFFKGYRDSIQRAPQPSARTANWVLVEVTGYGGHISQKLVQLRQIVGIFDDLQKAKQAKAEAYRDAWKRQAEVRDLNKETYLASRYDLNRAFGGYLSVAVSDSQFQVRFTPEQFAQFIEYTTTKEA</sequence>